<name>A0ABV8H2M2_9BACI</name>
<evidence type="ECO:0008006" key="3">
    <source>
        <dbReference type="Google" id="ProtNLM"/>
    </source>
</evidence>
<comment type="caution">
    <text evidence="1">The sequence shown here is derived from an EMBL/GenBank/DDBJ whole genome shotgun (WGS) entry which is preliminary data.</text>
</comment>
<organism evidence="1 2">
    <name type="scientific">Oceanobacillus longus</name>
    <dbReference type="NCBI Taxonomy" id="930120"/>
    <lineage>
        <taxon>Bacteria</taxon>
        <taxon>Bacillati</taxon>
        <taxon>Bacillota</taxon>
        <taxon>Bacilli</taxon>
        <taxon>Bacillales</taxon>
        <taxon>Bacillaceae</taxon>
        <taxon>Oceanobacillus</taxon>
    </lineage>
</organism>
<dbReference type="Proteomes" id="UP001595772">
    <property type="component" value="Unassembled WGS sequence"/>
</dbReference>
<dbReference type="EMBL" id="JBHSAO010000011">
    <property type="protein sequence ID" value="MFC4025107.1"/>
    <property type="molecule type" value="Genomic_DNA"/>
</dbReference>
<accession>A0ABV8H2M2</accession>
<gene>
    <name evidence="1" type="ORF">ACFOUV_15030</name>
</gene>
<evidence type="ECO:0000313" key="2">
    <source>
        <dbReference type="Proteomes" id="UP001595772"/>
    </source>
</evidence>
<proteinExistence type="predicted"/>
<evidence type="ECO:0000313" key="1">
    <source>
        <dbReference type="EMBL" id="MFC4025107.1"/>
    </source>
</evidence>
<keyword evidence="2" id="KW-1185">Reference proteome</keyword>
<protein>
    <recommendedName>
        <fullName evidence="3">Transposase (putative) YhgA-like domain-containing protein</fullName>
    </recommendedName>
</protein>
<dbReference type="RefSeq" id="WP_379497600.1">
    <property type="nucleotide sequence ID" value="NZ_JBHSAO010000011.1"/>
</dbReference>
<sequence>MAIITVLEDVSDYKAIQPDQDGLWKKLIGELFEEFMLFFAPDLYEEIDFTIEPNFLQQELFKEVIIEKKGRVNADQIVKVFMKSGKERWILVHVEVQGIAEKEFSERMFKYFYKIYDKFNREIYAIALITDAEQSSKSNRFSYSELEYAYNMYEFHGKDIEQLEQSSNPFAAAVLAGIYASKTKNESHKRYLFKRKLMIEILQKFSSQREDTRTYLTSLFYFIDYLLRVPAELKKKLSEDIRPLIGKETSHTMRAEKEKLPPTIAELFADAKDEGREETKKMLAQELMREGFSDEHIAKLTKLGIEEVVKLRKSLQ</sequence>
<reference evidence="2" key="1">
    <citation type="journal article" date="2019" name="Int. J. Syst. Evol. Microbiol.">
        <title>The Global Catalogue of Microorganisms (GCM) 10K type strain sequencing project: providing services to taxonomists for standard genome sequencing and annotation.</title>
        <authorList>
            <consortium name="The Broad Institute Genomics Platform"/>
            <consortium name="The Broad Institute Genome Sequencing Center for Infectious Disease"/>
            <person name="Wu L."/>
            <person name="Ma J."/>
        </authorList>
    </citation>
    <scope>NUCLEOTIDE SEQUENCE [LARGE SCALE GENOMIC DNA]</scope>
    <source>
        <strain evidence="2">IBRC-M 10703</strain>
    </source>
</reference>